<evidence type="ECO:0000313" key="2">
    <source>
        <dbReference type="EMBL" id="PNR54829.1"/>
    </source>
</evidence>
<evidence type="ECO:0000313" key="3">
    <source>
        <dbReference type="EnsemblPlants" id="PAC:32919105.CDS.1"/>
    </source>
</evidence>
<sequence length="220" mass="24972">MASRKNRLVTNLPPMICIVHQSRPRINKPARCPSVQPLPLRPPDPISGGCNWISVHEKSGMRFVALVCNFGDHSCSRWPSRTGHQKYWEYFGVRATDRQQNPCQRAHESTPELLSTIFMLLDLARKRKTTAQRRGSRTRGKQRRGWECVQGMVNHTLTSRTIPIPHPPPESSAHTQRNTSDDMLEACPEFAPPPPTTLARFVVPESPAPESLLQRHFSSR</sequence>
<dbReference type="Gramene" id="Pp3c4_3570V3.2">
    <property type="protein sequence ID" value="PAC:32919106.CDS.1"/>
    <property type="gene ID" value="Pp3c4_3570"/>
</dbReference>
<feature type="region of interest" description="Disordered" evidence="1">
    <location>
        <begin position="158"/>
        <end position="198"/>
    </location>
</feature>
<name>A0A2K1KM33_PHYPA</name>
<dbReference type="InParanoid" id="A0A2K1KM33"/>
<dbReference type="EnsemblPlants" id="Pp3c4_3570V3.1">
    <property type="protein sequence ID" value="PAC:32919105.CDS.1"/>
    <property type="gene ID" value="Pp3c4_3570"/>
</dbReference>
<keyword evidence="4" id="KW-1185">Reference proteome</keyword>
<dbReference type="PaxDb" id="3218-PP1S287_69V6.1"/>
<dbReference type="AlphaFoldDB" id="A0A2K1KM33"/>
<reference evidence="3" key="3">
    <citation type="submission" date="2020-12" db="UniProtKB">
        <authorList>
            <consortium name="EnsemblPlants"/>
        </authorList>
    </citation>
    <scope>IDENTIFICATION</scope>
</reference>
<dbReference type="EnsemblPlants" id="Pp3c4_3570V3.2">
    <property type="protein sequence ID" value="PAC:32919106.CDS.1"/>
    <property type="gene ID" value="Pp3c4_3570"/>
</dbReference>
<dbReference type="EMBL" id="ABEU02000004">
    <property type="protein sequence ID" value="PNR54829.1"/>
    <property type="molecule type" value="Genomic_DNA"/>
</dbReference>
<reference evidence="2 4" key="1">
    <citation type="journal article" date="2008" name="Science">
        <title>The Physcomitrella genome reveals evolutionary insights into the conquest of land by plants.</title>
        <authorList>
            <person name="Rensing S."/>
            <person name="Lang D."/>
            <person name="Zimmer A."/>
            <person name="Terry A."/>
            <person name="Salamov A."/>
            <person name="Shapiro H."/>
            <person name="Nishiyama T."/>
            <person name="Perroud P.-F."/>
            <person name="Lindquist E."/>
            <person name="Kamisugi Y."/>
            <person name="Tanahashi T."/>
            <person name="Sakakibara K."/>
            <person name="Fujita T."/>
            <person name="Oishi K."/>
            <person name="Shin-I T."/>
            <person name="Kuroki Y."/>
            <person name="Toyoda A."/>
            <person name="Suzuki Y."/>
            <person name="Hashimoto A."/>
            <person name="Yamaguchi K."/>
            <person name="Sugano A."/>
            <person name="Kohara Y."/>
            <person name="Fujiyama A."/>
            <person name="Anterola A."/>
            <person name="Aoki S."/>
            <person name="Ashton N."/>
            <person name="Barbazuk W.B."/>
            <person name="Barker E."/>
            <person name="Bennetzen J."/>
            <person name="Bezanilla M."/>
            <person name="Blankenship R."/>
            <person name="Cho S.H."/>
            <person name="Dutcher S."/>
            <person name="Estelle M."/>
            <person name="Fawcett J.A."/>
            <person name="Gundlach H."/>
            <person name="Hanada K."/>
            <person name="Heyl A."/>
            <person name="Hicks K.A."/>
            <person name="Hugh J."/>
            <person name="Lohr M."/>
            <person name="Mayer K."/>
            <person name="Melkozernov A."/>
            <person name="Murata T."/>
            <person name="Nelson D."/>
            <person name="Pils B."/>
            <person name="Prigge M."/>
            <person name="Reiss B."/>
            <person name="Renner T."/>
            <person name="Rombauts S."/>
            <person name="Rushton P."/>
            <person name="Sanderfoot A."/>
            <person name="Schween G."/>
            <person name="Shiu S.-H."/>
            <person name="Stueber K."/>
            <person name="Theodoulou F.L."/>
            <person name="Tu H."/>
            <person name="Van de Peer Y."/>
            <person name="Verrier P.J."/>
            <person name="Waters E."/>
            <person name="Wood A."/>
            <person name="Yang L."/>
            <person name="Cove D."/>
            <person name="Cuming A."/>
            <person name="Hasebe M."/>
            <person name="Lucas S."/>
            <person name="Mishler D.B."/>
            <person name="Reski R."/>
            <person name="Grigoriev I."/>
            <person name="Quatrano R.S."/>
            <person name="Boore J.L."/>
        </authorList>
    </citation>
    <scope>NUCLEOTIDE SEQUENCE [LARGE SCALE GENOMIC DNA]</scope>
    <source>
        <strain evidence="3 4">cv. Gransden 2004</strain>
    </source>
</reference>
<evidence type="ECO:0000313" key="4">
    <source>
        <dbReference type="Proteomes" id="UP000006727"/>
    </source>
</evidence>
<reference evidence="2 4" key="2">
    <citation type="journal article" date="2018" name="Plant J.">
        <title>The Physcomitrella patens chromosome-scale assembly reveals moss genome structure and evolution.</title>
        <authorList>
            <person name="Lang D."/>
            <person name="Ullrich K.K."/>
            <person name="Murat F."/>
            <person name="Fuchs J."/>
            <person name="Jenkins J."/>
            <person name="Haas F.B."/>
            <person name="Piednoel M."/>
            <person name="Gundlach H."/>
            <person name="Van Bel M."/>
            <person name="Meyberg R."/>
            <person name="Vives C."/>
            <person name="Morata J."/>
            <person name="Symeonidi A."/>
            <person name="Hiss M."/>
            <person name="Muchero W."/>
            <person name="Kamisugi Y."/>
            <person name="Saleh O."/>
            <person name="Blanc G."/>
            <person name="Decker E.L."/>
            <person name="van Gessel N."/>
            <person name="Grimwood J."/>
            <person name="Hayes R.D."/>
            <person name="Graham S.W."/>
            <person name="Gunter L.E."/>
            <person name="McDaniel S.F."/>
            <person name="Hoernstein S.N.W."/>
            <person name="Larsson A."/>
            <person name="Li F.W."/>
            <person name="Perroud P.F."/>
            <person name="Phillips J."/>
            <person name="Ranjan P."/>
            <person name="Rokshar D.S."/>
            <person name="Rothfels C.J."/>
            <person name="Schneider L."/>
            <person name="Shu S."/>
            <person name="Stevenson D.W."/>
            <person name="Thummler F."/>
            <person name="Tillich M."/>
            <person name="Villarreal Aguilar J.C."/>
            <person name="Widiez T."/>
            <person name="Wong G.K."/>
            <person name="Wymore A."/>
            <person name="Zhang Y."/>
            <person name="Zimmer A.D."/>
            <person name="Quatrano R.S."/>
            <person name="Mayer K.F.X."/>
            <person name="Goodstein D."/>
            <person name="Casacuberta J.M."/>
            <person name="Vandepoele K."/>
            <person name="Reski R."/>
            <person name="Cuming A.C."/>
            <person name="Tuskan G.A."/>
            <person name="Maumus F."/>
            <person name="Salse J."/>
            <person name="Schmutz J."/>
            <person name="Rensing S.A."/>
        </authorList>
    </citation>
    <scope>NUCLEOTIDE SEQUENCE [LARGE SCALE GENOMIC DNA]</scope>
    <source>
        <strain evidence="3 4">cv. Gransden 2004</strain>
    </source>
</reference>
<evidence type="ECO:0000256" key="1">
    <source>
        <dbReference type="SAM" id="MobiDB-lite"/>
    </source>
</evidence>
<gene>
    <name evidence="2" type="ORF">PHYPA_005722</name>
</gene>
<dbReference type="Gramene" id="Pp3c4_3570V3.1">
    <property type="protein sequence ID" value="PAC:32919105.CDS.1"/>
    <property type="gene ID" value="Pp3c4_3570"/>
</dbReference>
<proteinExistence type="predicted"/>
<organism evidence="2">
    <name type="scientific">Physcomitrium patens</name>
    <name type="common">Spreading-leaved earth moss</name>
    <name type="synonym">Physcomitrella patens</name>
    <dbReference type="NCBI Taxonomy" id="3218"/>
    <lineage>
        <taxon>Eukaryota</taxon>
        <taxon>Viridiplantae</taxon>
        <taxon>Streptophyta</taxon>
        <taxon>Embryophyta</taxon>
        <taxon>Bryophyta</taxon>
        <taxon>Bryophytina</taxon>
        <taxon>Bryopsida</taxon>
        <taxon>Funariidae</taxon>
        <taxon>Funariales</taxon>
        <taxon>Funariaceae</taxon>
        <taxon>Physcomitrium</taxon>
    </lineage>
</organism>
<accession>A0A2K1KM33</accession>
<dbReference type="Proteomes" id="UP000006727">
    <property type="component" value="Chromosome 4"/>
</dbReference>
<protein>
    <submittedName>
        <fullName evidence="2 3">Uncharacterized protein</fullName>
    </submittedName>
</protein>